<comment type="subcellular location">
    <subcellularLocation>
        <location evidence="1 11">Cell membrane</location>
        <topology evidence="1 11">Single-pass membrane protein</topology>
    </subcellularLocation>
</comment>
<keyword evidence="2 11" id="KW-0812">Transmembrane</keyword>
<keyword evidence="3 11" id="KW-0540">Nuclease</keyword>
<evidence type="ECO:0000256" key="11">
    <source>
        <dbReference type="HAMAP-Rule" id="MF_00335"/>
    </source>
</evidence>
<dbReference type="Proteomes" id="UP000032633">
    <property type="component" value="Chromosome"/>
</dbReference>
<comment type="function">
    <text evidence="11">Endoribonuclease that initiates mRNA decay.</text>
</comment>
<dbReference type="OrthoDB" id="9803205at2"/>
<comment type="similarity">
    <text evidence="9 11">Belongs to the RNase Y family.</text>
</comment>
<evidence type="ECO:0000256" key="4">
    <source>
        <dbReference type="ARBA" id="ARBA00022759"/>
    </source>
</evidence>
<evidence type="ECO:0000256" key="1">
    <source>
        <dbReference type="ARBA" id="ARBA00004162"/>
    </source>
</evidence>
<dbReference type="STRING" id="1126833.VN24_21245"/>
<keyword evidence="7 11" id="KW-1133">Transmembrane helix</keyword>
<keyword evidence="8 11" id="KW-0472">Membrane</keyword>
<name>A0A0D5NNR7_9BACL</name>
<evidence type="ECO:0000256" key="7">
    <source>
        <dbReference type="ARBA" id="ARBA00022989"/>
    </source>
</evidence>
<sequence>MTPGLWILWILIVLVVGAVFFGIGYFIRKSIAEAKISSAEQAAVQIVESAKKEAEALKKETVLEAKDEVHKLRSEAEKDIRERRNESQRLERRLLQKEESLDKKLEALERKEEQVANKEKRIEETQEQIDSIYRQQQSELERISGLTTEDAKGIIFANVEQEVRHETAQMIKEIELQAKEEADKKARDIISLAIQRCAADHVAETTVSVVSLPNEEMKGRIIGREGRNIRALETLTGIDLIIDDTPEAVILSGFDPIRREIARTSLEKLVADGRIHPARIEEMVEKSRREVDERIREYGEQATFEVGVHGLHPDLIKILGRLKYRTSYGQNVLKHSMEVAYLTGLMAAELGEDVTLAKRAGLMHDIGKALDHEVEGSHVEIGVELAKKYKEHPVVINSIASHHGDCEATSVIAMLVGAADALSAARPGARRETLETYIKRLEKLEEISESFEGVEKSYAIQAGREVRVMVQPEKIDDTEAFRLARDITKKIEGELDYPGHIKVTVIRETRAVEYAK</sequence>
<dbReference type="PATRIC" id="fig|1126833.4.peg.4666"/>
<evidence type="ECO:0000259" key="14">
    <source>
        <dbReference type="PROSITE" id="PS51831"/>
    </source>
</evidence>
<keyword evidence="6 11" id="KW-0694">RNA-binding</keyword>
<gene>
    <name evidence="11" type="primary">rny</name>
    <name evidence="15" type="ORF">VN24_21245</name>
</gene>
<dbReference type="EC" id="3.1.-.-" evidence="11 12"/>
<dbReference type="InterPro" id="IPR006675">
    <property type="entry name" value="HDIG_dom"/>
</dbReference>
<evidence type="ECO:0000313" key="16">
    <source>
        <dbReference type="Proteomes" id="UP000032633"/>
    </source>
</evidence>
<dbReference type="PANTHER" id="PTHR12826:SF15">
    <property type="entry name" value="RIBONUCLEASE Y"/>
    <property type="match status" value="1"/>
</dbReference>
<dbReference type="GO" id="GO:0004521">
    <property type="term" value="F:RNA endonuclease activity"/>
    <property type="evidence" value="ECO:0007669"/>
    <property type="project" value="UniProtKB-UniRule"/>
</dbReference>
<evidence type="ECO:0000256" key="12">
    <source>
        <dbReference type="NCBIfam" id="TIGR03319"/>
    </source>
</evidence>
<dbReference type="PROSITE" id="PS50084">
    <property type="entry name" value="KH_TYPE_1"/>
    <property type="match status" value="1"/>
</dbReference>
<protein>
    <recommendedName>
        <fullName evidence="10 11">Ribonuclease Y</fullName>
        <shortName evidence="11">RNase Y</shortName>
        <ecNumber evidence="11 12">3.1.-.-</ecNumber>
    </recommendedName>
</protein>
<dbReference type="Pfam" id="PF00013">
    <property type="entry name" value="KH_1"/>
    <property type="match status" value="1"/>
</dbReference>
<dbReference type="FunFam" id="1.10.3210.10:FF:000003">
    <property type="entry name" value="Ribonuclease Y"/>
    <property type="match status" value="1"/>
</dbReference>
<dbReference type="SMART" id="SM00471">
    <property type="entry name" value="HDc"/>
    <property type="match status" value="1"/>
</dbReference>
<evidence type="ECO:0000313" key="15">
    <source>
        <dbReference type="EMBL" id="AJY76637.1"/>
    </source>
</evidence>
<dbReference type="CDD" id="cd22431">
    <property type="entry name" value="KH-I_RNaseY"/>
    <property type="match status" value="1"/>
</dbReference>
<evidence type="ECO:0000256" key="9">
    <source>
        <dbReference type="ARBA" id="ARBA00061537"/>
    </source>
</evidence>
<evidence type="ECO:0000256" key="8">
    <source>
        <dbReference type="ARBA" id="ARBA00023136"/>
    </source>
</evidence>
<feature type="transmembrane region" description="Helical" evidence="11">
    <location>
        <begin position="6"/>
        <end position="27"/>
    </location>
</feature>
<evidence type="ECO:0000256" key="2">
    <source>
        <dbReference type="ARBA" id="ARBA00022692"/>
    </source>
</evidence>
<dbReference type="NCBIfam" id="TIGR00277">
    <property type="entry name" value="HDIG"/>
    <property type="match status" value="1"/>
</dbReference>
<dbReference type="NCBIfam" id="TIGR03319">
    <property type="entry name" value="RNase_Y"/>
    <property type="match status" value="1"/>
</dbReference>
<evidence type="ECO:0000256" key="13">
    <source>
        <dbReference type="SAM" id="Coils"/>
    </source>
</evidence>
<keyword evidence="4 11" id="KW-0255">Endonuclease</keyword>
<dbReference type="InterPro" id="IPR022711">
    <property type="entry name" value="RNase_Y_N"/>
</dbReference>
<dbReference type="SUPFAM" id="SSF109604">
    <property type="entry name" value="HD-domain/PDEase-like"/>
    <property type="match status" value="1"/>
</dbReference>
<dbReference type="PROSITE" id="PS51831">
    <property type="entry name" value="HD"/>
    <property type="match status" value="1"/>
</dbReference>
<dbReference type="AlphaFoldDB" id="A0A0D5NNR7"/>
<keyword evidence="16" id="KW-1185">Reference proteome</keyword>
<dbReference type="SUPFAM" id="SSF54791">
    <property type="entry name" value="Eukaryotic type KH-domain (KH-domain type I)"/>
    <property type="match status" value="1"/>
</dbReference>
<dbReference type="InterPro" id="IPR006674">
    <property type="entry name" value="HD_domain"/>
</dbReference>
<dbReference type="InterPro" id="IPR017705">
    <property type="entry name" value="Ribonuclease_Y"/>
</dbReference>
<dbReference type="KEGG" id="pbj:VN24_21245"/>
<dbReference type="GO" id="GO:0006402">
    <property type="term" value="P:mRNA catabolic process"/>
    <property type="evidence" value="ECO:0007669"/>
    <property type="project" value="UniProtKB-UniRule"/>
</dbReference>
<dbReference type="CDD" id="cd00077">
    <property type="entry name" value="HDc"/>
    <property type="match status" value="1"/>
</dbReference>
<dbReference type="FunFam" id="3.30.1370.10:FF:000006">
    <property type="entry name" value="Ribonuclease Y"/>
    <property type="match status" value="1"/>
</dbReference>
<feature type="domain" description="HD" evidence="14">
    <location>
        <begin position="332"/>
        <end position="425"/>
    </location>
</feature>
<dbReference type="GO" id="GO:0016787">
    <property type="term" value="F:hydrolase activity"/>
    <property type="evidence" value="ECO:0007669"/>
    <property type="project" value="UniProtKB-KW"/>
</dbReference>
<dbReference type="GO" id="GO:0005886">
    <property type="term" value="C:plasma membrane"/>
    <property type="evidence" value="ECO:0007669"/>
    <property type="project" value="UniProtKB-SubCell"/>
</dbReference>
<dbReference type="PANTHER" id="PTHR12826">
    <property type="entry name" value="RIBONUCLEASE Y"/>
    <property type="match status" value="1"/>
</dbReference>
<dbReference type="GO" id="GO:0003723">
    <property type="term" value="F:RNA binding"/>
    <property type="evidence" value="ECO:0007669"/>
    <property type="project" value="UniProtKB-UniRule"/>
</dbReference>
<evidence type="ECO:0000256" key="10">
    <source>
        <dbReference type="ARBA" id="ARBA00073072"/>
    </source>
</evidence>
<dbReference type="InterPro" id="IPR004088">
    <property type="entry name" value="KH_dom_type_1"/>
</dbReference>
<evidence type="ECO:0000256" key="5">
    <source>
        <dbReference type="ARBA" id="ARBA00022801"/>
    </source>
</evidence>
<dbReference type="RefSeq" id="WP_045672062.1">
    <property type="nucleotide sequence ID" value="NZ_CP011058.1"/>
</dbReference>
<reference evidence="16" key="2">
    <citation type="submission" date="2015-03" db="EMBL/GenBank/DDBJ databases">
        <title>Genome sequence of Paenibacillus beijingensis strain DSM 24997T.</title>
        <authorList>
            <person name="Kwak Y."/>
            <person name="Shin J.-H."/>
        </authorList>
    </citation>
    <scope>NUCLEOTIDE SEQUENCE [LARGE SCALE GENOMIC DNA]</scope>
    <source>
        <strain evidence="16">DSM 24997</strain>
    </source>
</reference>
<accession>A0A0D5NNR7</accession>
<evidence type="ECO:0000256" key="3">
    <source>
        <dbReference type="ARBA" id="ARBA00022722"/>
    </source>
</evidence>
<dbReference type="Pfam" id="PF01966">
    <property type="entry name" value="HD"/>
    <property type="match status" value="1"/>
</dbReference>
<dbReference type="Gene3D" id="1.10.3210.10">
    <property type="entry name" value="Hypothetical protein af1432"/>
    <property type="match status" value="1"/>
</dbReference>
<dbReference type="Gene3D" id="3.30.1370.10">
    <property type="entry name" value="K Homology domain, type 1"/>
    <property type="match status" value="1"/>
</dbReference>
<feature type="coiled-coil region" evidence="13">
    <location>
        <begin position="40"/>
        <end position="135"/>
    </location>
</feature>
<dbReference type="InterPro" id="IPR003607">
    <property type="entry name" value="HD/PDEase_dom"/>
</dbReference>
<dbReference type="HOGENOM" id="CLU_028328_1_0_9"/>
<dbReference type="InterPro" id="IPR004087">
    <property type="entry name" value="KH_dom"/>
</dbReference>
<keyword evidence="5 11" id="KW-0378">Hydrolase</keyword>
<keyword evidence="13" id="KW-0175">Coiled coil</keyword>
<dbReference type="HAMAP" id="MF_00335">
    <property type="entry name" value="RNase_Y"/>
    <property type="match status" value="1"/>
</dbReference>
<reference evidence="15 16" key="1">
    <citation type="journal article" date="2015" name="J. Biotechnol.">
        <title>Complete genome sequence of Paenibacillus beijingensis 7188(T) (=DSM 24997(T)), a novel rhizobacterium from jujube garden soil.</title>
        <authorList>
            <person name="Kwak Y."/>
            <person name="Shin J.H."/>
        </authorList>
    </citation>
    <scope>NUCLEOTIDE SEQUENCE [LARGE SCALE GENOMIC DNA]</scope>
    <source>
        <strain evidence="15 16">DSM 24997</strain>
    </source>
</reference>
<dbReference type="EMBL" id="CP011058">
    <property type="protein sequence ID" value="AJY76637.1"/>
    <property type="molecule type" value="Genomic_DNA"/>
</dbReference>
<proteinExistence type="inferred from homology"/>
<dbReference type="Pfam" id="PF12072">
    <property type="entry name" value="RNase_Y_N"/>
    <property type="match status" value="1"/>
</dbReference>
<dbReference type="SMART" id="SM00322">
    <property type="entry name" value="KH"/>
    <property type="match status" value="1"/>
</dbReference>
<dbReference type="InterPro" id="IPR036612">
    <property type="entry name" value="KH_dom_type_1_sf"/>
</dbReference>
<organism evidence="15 16">
    <name type="scientific">Paenibacillus beijingensis</name>
    <dbReference type="NCBI Taxonomy" id="1126833"/>
    <lineage>
        <taxon>Bacteria</taxon>
        <taxon>Bacillati</taxon>
        <taxon>Bacillota</taxon>
        <taxon>Bacilli</taxon>
        <taxon>Bacillales</taxon>
        <taxon>Paenibacillaceae</taxon>
        <taxon>Paenibacillus</taxon>
    </lineage>
</organism>
<evidence type="ECO:0000256" key="6">
    <source>
        <dbReference type="ARBA" id="ARBA00022884"/>
    </source>
</evidence>
<keyword evidence="11" id="KW-1003">Cell membrane</keyword>